<feature type="region of interest" description="Disordered" evidence="5">
    <location>
        <begin position="562"/>
        <end position="584"/>
    </location>
</feature>
<feature type="compositionally biased region" description="Polar residues" evidence="5">
    <location>
        <begin position="152"/>
        <end position="178"/>
    </location>
</feature>
<dbReference type="Gene3D" id="1.20.120.550">
    <property type="entry name" value="Membrane associated eicosanoid/glutathione metabolism-like domain"/>
    <property type="match status" value="1"/>
</dbReference>
<dbReference type="GO" id="GO:0016020">
    <property type="term" value="C:membrane"/>
    <property type="evidence" value="ECO:0007669"/>
    <property type="project" value="UniProtKB-SubCell"/>
</dbReference>
<feature type="compositionally biased region" description="Acidic residues" evidence="5">
    <location>
        <begin position="362"/>
        <end position="379"/>
    </location>
</feature>
<dbReference type="InterPro" id="IPR023352">
    <property type="entry name" value="MAPEG-like_dom_sf"/>
</dbReference>
<feature type="region of interest" description="Disordered" evidence="5">
    <location>
        <begin position="341"/>
        <end position="379"/>
    </location>
</feature>
<reference evidence="6 7" key="1">
    <citation type="submission" date="2014-02" db="EMBL/GenBank/DDBJ databases">
        <title>Transposable element dynamics among asymbiotic and ectomycorrhizal Amanita fungi.</title>
        <authorList>
            <consortium name="DOE Joint Genome Institute"/>
            <person name="Hess J."/>
            <person name="Skrede I."/>
            <person name="Wolfe B."/>
            <person name="LaButti K."/>
            <person name="Ohm R.A."/>
            <person name="Grigoriev I.V."/>
            <person name="Pringle A."/>
        </authorList>
    </citation>
    <scope>NUCLEOTIDE SEQUENCE [LARGE SCALE GENOMIC DNA]</scope>
    <source>
        <strain evidence="6 7">SKay4041</strain>
    </source>
</reference>
<name>A0A2A9P1X3_9AGAR</name>
<evidence type="ECO:0000256" key="5">
    <source>
        <dbReference type="SAM" id="MobiDB-lite"/>
    </source>
</evidence>
<feature type="compositionally biased region" description="Low complexity" evidence="5">
    <location>
        <begin position="422"/>
        <end position="432"/>
    </location>
</feature>
<gene>
    <name evidence="6" type="ORF">AMATHDRAFT_38086</name>
</gene>
<evidence type="ECO:0000313" key="6">
    <source>
        <dbReference type="EMBL" id="PFH54853.1"/>
    </source>
</evidence>
<evidence type="ECO:0000256" key="2">
    <source>
        <dbReference type="ARBA" id="ARBA00022692"/>
    </source>
</evidence>
<feature type="compositionally biased region" description="Low complexity" evidence="5">
    <location>
        <begin position="241"/>
        <end position="250"/>
    </location>
</feature>
<dbReference type="GO" id="GO:0004364">
    <property type="term" value="F:glutathione transferase activity"/>
    <property type="evidence" value="ECO:0007669"/>
    <property type="project" value="TreeGrafter"/>
</dbReference>
<evidence type="ECO:0000256" key="1">
    <source>
        <dbReference type="ARBA" id="ARBA00004141"/>
    </source>
</evidence>
<evidence type="ECO:0000256" key="3">
    <source>
        <dbReference type="ARBA" id="ARBA00022989"/>
    </source>
</evidence>
<feature type="region of interest" description="Disordered" evidence="5">
    <location>
        <begin position="210"/>
        <end position="293"/>
    </location>
</feature>
<keyword evidence="7" id="KW-1185">Reference proteome</keyword>
<dbReference type="AlphaFoldDB" id="A0A2A9P1X3"/>
<dbReference type="InterPro" id="IPR001129">
    <property type="entry name" value="Membr-assoc_MAPEG"/>
</dbReference>
<dbReference type="PANTHER" id="PTHR10250">
    <property type="entry name" value="MICROSOMAL GLUTATHIONE S-TRANSFERASE"/>
    <property type="match status" value="1"/>
</dbReference>
<keyword evidence="4" id="KW-0472">Membrane</keyword>
<keyword evidence="2" id="KW-0812">Transmembrane</keyword>
<evidence type="ECO:0000313" key="7">
    <source>
        <dbReference type="Proteomes" id="UP000242287"/>
    </source>
</evidence>
<dbReference type="InterPro" id="IPR050997">
    <property type="entry name" value="MAPEG"/>
</dbReference>
<sequence length="584" mass="63381">MSAITLPEGYQYVGAALLSTTWVLLYQTRLVGKFRKASGIRYPQLYAEKNEVEASVEALKFNCAQRAHHNTLEQLPLVLITTLIMGVKAPLVAAAACASWSLNRISYTRGYTTGDPTKRITFLTKLTSIGSIALLLGSTYTVGECGMPKATTRPSLPTSSSDFALHPSSSPGASTSALTLDDPSFLLQRFRRPSLLSKSGYLTETRHHSPLASSFTMHSRRRSRSSVTADEFESDKERMSTDSPSSSSGNPTPPLKGPEATDDSEQDVKTAVPKLPSTPPRRRSSSSMDAMDNYFQPQVPNRRFGFPLKQPRILTLLAESRPEEIEVKSEAAFQRLISSFSDLPTQPRTPRSIADRGRYPEEAIDDDYQREETPSDGELEDTLFSFSTPNCSELITSKTHTPSGSISGDDLNMDIDMPLPSPSMSVSSTPIPQWRYTPPPTTSAVRSNKRKLDDRFDPYPTASKRRAVSPSLTHLRDNNHNYCTMSSPIGRNGGGNPRLPIAIPITIPGSAASSATSSPTISGSYPSSFPRAMSLTSSPTLRASVGLASPILRPVARGSVSVRRGDEEREVDGAGEAVNGLSLS</sequence>
<evidence type="ECO:0000256" key="4">
    <source>
        <dbReference type="ARBA" id="ARBA00023136"/>
    </source>
</evidence>
<feature type="region of interest" description="Disordered" evidence="5">
    <location>
        <begin position="422"/>
        <end position="468"/>
    </location>
</feature>
<organism evidence="6 7">
    <name type="scientific">Amanita thiersii Skay4041</name>
    <dbReference type="NCBI Taxonomy" id="703135"/>
    <lineage>
        <taxon>Eukaryota</taxon>
        <taxon>Fungi</taxon>
        <taxon>Dikarya</taxon>
        <taxon>Basidiomycota</taxon>
        <taxon>Agaricomycotina</taxon>
        <taxon>Agaricomycetes</taxon>
        <taxon>Agaricomycetidae</taxon>
        <taxon>Agaricales</taxon>
        <taxon>Pluteineae</taxon>
        <taxon>Amanitaceae</taxon>
        <taxon>Amanita</taxon>
    </lineage>
</organism>
<protein>
    <submittedName>
        <fullName evidence="6">Uncharacterized protein</fullName>
    </submittedName>
</protein>
<dbReference type="Pfam" id="PF01124">
    <property type="entry name" value="MAPEG"/>
    <property type="match status" value="1"/>
</dbReference>
<dbReference type="GO" id="GO:0005635">
    <property type="term" value="C:nuclear envelope"/>
    <property type="evidence" value="ECO:0007669"/>
    <property type="project" value="TreeGrafter"/>
</dbReference>
<dbReference type="OrthoDB" id="5396103at2759"/>
<dbReference type="EMBL" id="KZ301969">
    <property type="protein sequence ID" value="PFH54853.1"/>
    <property type="molecule type" value="Genomic_DNA"/>
</dbReference>
<dbReference type="GO" id="GO:0005783">
    <property type="term" value="C:endoplasmic reticulum"/>
    <property type="evidence" value="ECO:0007669"/>
    <property type="project" value="TreeGrafter"/>
</dbReference>
<dbReference type="SUPFAM" id="SSF161084">
    <property type="entry name" value="MAPEG domain-like"/>
    <property type="match status" value="1"/>
</dbReference>
<dbReference type="STRING" id="703135.A0A2A9P1X3"/>
<dbReference type="GO" id="GO:0004602">
    <property type="term" value="F:glutathione peroxidase activity"/>
    <property type="evidence" value="ECO:0007669"/>
    <property type="project" value="TreeGrafter"/>
</dbReference>
<dbReference type="Proteomes" id="UP000242287">
    <property type="component" value="Unassembled WGS sequence"/>
</dbReference>
<dbReference type="PANTHER" id="PTHR10250:SF26">
    <property type="entry name" value="GLUTATHIONE S-TRANSFERASE 3, MITOCHONDRIAL"/>
    <property type="match status" value="1"/>
</dbReference>
<keyword evidence="3" id="KW-1133">Transmembrane helix</keyword>
<feature type="region of interest" description="Disordered" evidence="5">
    <location>
        <begin position="151"/>
        <end position="178"/>
    </location>
</feature>
<accession>A0A2A9P1X3</accession>
<proteinExistence type="predicted"/>
<comment type="subcellular location">
    <subcellularLocation>
        <location evidence="1">Membrane</location>
        <topology evidence="1">Multi-pass membrane protein</topology>
    </subcellularLocation>
</comment>